<dbReference type="SUPFAM" id="SSF52821">
    <property type="entry name" value="Rhodanese/Cell cycle control phosphatase"/>
    <property type="match status" value="1"/>
</dbReference>
<feature type="transmembrane region" description="Helical" evidence="1">
    <location>
        <begin position="73"/>
        <end position="92"/>
    </location>
</feature>
<sequence length="126" mass="14346">MEARKYVEKYLDEVAFDFYLVDGNWLKNNLGKVYLVDVRMPQEFSECHIPGAINMPLKKLARHMDEFPKEKDIVFYCASGAMSAQAVVLMRLMGYRAYGLLGGIKGWKEAGFPVEGANETRGEKNE</sequence>
<keyword evidence="1" id="KW-0812">Transmembrane</keyword>
<dbReference type="EMBL" id="DRBW01000052">
    <property type="protein sequence ID" value="HDM89855.1"/>
    <property type="molecule type" value="Genomic_DNA"/>
</dbReference>
<keyword evidence="1" id="KW-0472">Membrane</keyword>
<dbReference type="Pfam" id="PF00581">
    <property type="entry name" value="Rhodanese"/>
    <property type="match status" value="1"/>
</dbReference>
<comment type="caution">
    <text evidence="3">The sequence shown here is derived from an EMBL/GenBank/DDBJ whole genome shotgun (WGS) entry which is preliminary data.</text>
</comment>
<feature type="domain" description="Rhodanese" evidence="2">
    <location>
        <begin position="29"/>
        <end position="116"/>
    </location>
</feature>
<dbReference type="InterPro" id="IPR036873">
    <property type="entry name" value="Rhodanese-like_dom_sf"/>
</dbReference>
<dbReference type="PROSITE" id="PS50206">
    <property type="entry name" value="RHODANESE_3"/>
    <property type="match status" value="1"/>
</dbReference>
<dbReference type="SMART" id="SM00450">
    <property type="entry name" value="RHOD"/>
    <property type="match status" value="1"/>
</dbReference>
<evidence type="ECO:0000313" key="3">
    <source>
        <dbReference type="EMBL" id="HDM89855.1"/>
    </source>
</evidence>
<reference evidence="3" key="1">
    <citation type="journal article" date="2020" name="mSystems">
        <title>Genome- and Community-Level Interaction Insights into Carbon Utilization and Element Cycling Functions of Hydrothermarchaeota in Hydrothermal Sediment.</title>
        <authorList>
            <person name="Zhou Z."/>
            <person name="Liu Y."/>
            <person name="Xu W."/>
            <person name="Pan J."/>
            <person name="Luo Z.H."/>
            <person name="Li M."/>
        </authorList>
    </citation>
    <scope>NUCLEOTIDE SEQUENCE [LARGE SCALE GENOMIC DNA]</scope>
    <source>
        <strain evidence="3">HyVt-237</strain>
    </source>
</reference>
<protein>
    <submittedName>
        <fullName evidence="3">Rhodanese-like domain-containing protein</fullName>
    </submittedName>
</protein>
<evidence type="ECO:0000259" key="2">
    <source>
        <dbReference type="PROSITE" id="PS50206"/>
    </source>
</evidence>
<dbReference type="InterPro" id="IPR050229">
    <property type="entry name" value="GlpE_sulfurtransferase"/>
</dbReference>
<dbReference type="PANTHER" id="PTHR43031:SF1">
    <property type="entry name" value="PYRIDINE NUCLEOTIDE-DISULPHIDE OXIDOREDUCTASE"/>
    <property type="match status" value="1"/>
</dbReference>
<organism evidence="3">
    <name type="scientific">candidate division WOR-3 bacterium</name>
    <dbReference type="NCBI Taxonomy" id="2052148"/>
    <lineage>
        <taxon>Bacteria</taxon>
        <taxon>Bacteria division WOR-3</taxon>
    </lineage>
</organism>
<keyword evidence="1" id="KW-1133">Transmembrane helix</keyword>
<dbReference type="Gene3D" id="3.40.250.10">
    <property type="entry name" value="Rhodanese-like domain"/>
    <property type="match status" value="1"/>
</dbReference>
<dbReference type="AlphaFoldDB" id="A0A7C0XA34"/>
<dbReference type="InterPro" id="IPR001763">
    <property type="entry name" value="Rhodanese-like_dom"/>
</dbReference>
<evidence type="ECO:0000256" key="1">
    <source>
        <dbReference type="SAM" id="Phobius"/>
    </source>
</evidence>
<name>A0A7C0XA34_UNCW3</name>
<accession>A0A7C0XA34</accession>
<proteinExistence type="predicted"/>
<dbReference type="CDD" id="cd00158">
    <property type="entry name" value="RHOD"/>
    <property type="match status" value="1"/>
</dbReference>
<gene>
    <name evidence="3" type="ORF">ENG67_01430</name>
</gene>
<dbReference type="Proteomes" id="UP000885931">
    <property type="component" value="Unassembled WGS sequence"/>
</dbReference>
<dbReference type="PANTHER" id="PTHR43031">
    <property type="entry name" value="FAD-DEPENDENT OXIDOREDUCTASE"/>
    <property type="match status" value="1"/>
</dbReference>